<evidence type="ECO:0000256" key="1">
    <source>
        <dbReference type="SAM" id="SignalP"/>
    </source>
</evidence>
<keyword evidence="3" id="KW-1185">Reference proteome</keyword>
<feature type="chain" id="PRO_5046584929" evidence="1">
    <location>
        <begin position="23"/>
        <end position="185"/>
    </location>
</feature>
<dbReference type="Proteomes" id="UP001523401">
    <property type="component" value="Unassembled WGS sequence"/>
</dbReference>
<gene>
    <name evidence="2" type="ORF">NF685_09830</name>
</gene>
<sequence length="185" mass="19734">MNRLALTLPVLCLGLVASQAIARPVLQPTTEQAQAALDRLAREPLRYEGESMVAPDFRQAPGYTGRQPTHVLMGYRVEGTRLSGEFVVLDADNRPLQAAPLTGQIAQQGSGNVGYRVAGHPAGPMPCTIDIALPKPLHLDGQCAPAMISGAYAERVKASPLMFIIPGLGASETTSGQYMMKPWRG</sequence>
<reference evidence="2 3" key="1">
    <citation type="submission" date="2022-06" db="EMBL/GenBank/DDBJ databases">
        <title>Whole-genome of Asaia lannensis strain LMG 27011T.</title>
        <authorList>
            <person name="Sombolestani A."/>
        </authorList>
    </citation>
    <scope>NUCLEOTIDE SEQUENCE [LARGE SCALE GENOMIC DNA]</scope>
    <source>
        <strain evidence="2 3">NBRC 102526</strain>
    </source>
</reference>
<proteinExistence type="predicted"/>
<feature type="signal peptide" evidence="1">
    <location>
        <begin position="1"/>
        <end position="22"/>
    </location>
</feature>
<name>A0ABT1CHH6_9PROT</name>
<dbReference type="EMBL" id="JAMXQU010000006">
    <property type="protein sequence ID" value="MCO6160327.1"/>
    <property type="molecule type" value="Genomic_DNA"/>
</dbReference>
<comment type="caution">
    <text evidence="2">The sequence shown here is derived from an EMBL/GenBank/DDBJ whole genome shotgun (WGS) entry which is preliminary data.</text>
</comment>
<organism evidence="2 3">
    <name type="scientific">Asaia lannensis NBRC 102526</name>
    <dbReference type="NCBI Taxonomy" id="1307926"/>
    <lineage>
        <taxon>Bacteria</taxon>
        <taxon>Pseudomonadati</taxon>
        <taxon>Pseudomonadota</taxon>
        <taxon>Alphaproteobacteria</taxon>
        <taxon>Acetobacterales</taxon>
        <taxon>Acetobacteraceae</taxon>
        <taxon>Asaia</taxon>
    </lineage>
</organism>
<protein>
    <submittedName>
        <fullName evidence="2">Uncharacterized protein</fullName>
    </submittedName>
</protein>
<keyword evidence="1" id="KW-0732">Signal</keyword>
<evidence type="ECO:0000313" key="2">
    <source>
        <dbReference type="EMBL" id="MCO6160327.1"/>
    </source>
</evidence>
<accession>A0ABT1CHH6</accession>
<evidence type="ECO:0000313" key="3">
    <source>
        <dbReference type="Proteomes" id="UP001523401"/>
    </source>
</evidence>
<dbReference type="RefSeq" id="WP_252849495.1">
    <property type="nucleotide sequence ID" value="NZ_BAPW01000003.1"/>
</dbReference>